<proteinExistence type="predicted"/>
<gene>
    <name evidence="1" type="ORF">CO2235_200096</name>
</gene>
<protein>
    <submittedName>
        <fullName evidence="1">Uncharacterized protein</fullName>
    </submittedName>
</protein>
<dbReference type="AlphaFoldDB" id="A0A976BCP4"/>
<accession>A0A976BCP4</accession>
<comment type="caution">
    <text evidence="1">The sequence shown here is derived from an EMBL/GenBank/DDBJ whole genome shotgun (WGS) entry which is preliminary data.</text>
</comment>
<dbReference type="Proteomes" id="UP000256862">
    <property type="component" value="Chromosome CO2235"/>
</dbReference>
<evidence type="ECO:0000313" key="2">
    <source>
        <dbReference type="Proteomes" id="UP000256862"/>
    </source>
</evidence>
<organism evidence="1 2">
    <name type="scientific">Cupriavidus oxalaticus</name>
    <dbReference type="NCBI Taxonomy" id="96344"/>
    <lineage>
        <taxon>Bacteria</taxon>
        <taxon>Pseudomonadati</taxon>
        <taxon>Pseudomonadota</taxon>
        <taxon>Betaproteobacteria</taxon>
        <taxon>Burkholderiales</taxon>
        <taxon>Burkholderiaceae</taxon>
        <taxon>Cupriavidus</taxon>
    </lineage>
</organism>
<dbReference type="EMBL" id="OGUS01000121">
    <property type="protein sequence ID" value="SPC14240.1"/>
    <property type="molecule type" value="Genomic_DNA"/>
</dbReference>
<evidence type="ECO:0000313" key="1">
    <source>
        <dbReference type="EMBL" id="SPC14240.1"/>
    </source>
</evidence>
<reference evidence="1 2" key="1">
    <citation type="submission" date="2018-01" db="EMBL/GenBank/DDBJ databases">
        <authorList>
            <person name="Clerissi C."/>
        </authorList>
    </citation>
    <scope>NUCLEOTIDE SEQUENCE [LARGE SCALE GENOMIC DNA]</scope>
    <source>
        <strain evidence="1">Cupriavidus oxalaticus LMG 2235</strain>
    </source>
</reference>
<name>A0A976BCP4_9BURK</name>
<sequence>MQSVGRKEHLIRISIFQTTSVCFEIRPHANELKQLISASQTAPMRKLTFKRVVDGQLLEFIVRLTVNATVAYIDPMQLSRFAQ</sequence>